<reference evidence="2" key="1">
    <citation type="journal article" date="2021" name="IMA Fungus">
        <title>Genomic characterization of three marine fungi, including Emericellopsis atlantica sp. nov. with signatures of a generalist lifestyle and marine biomass degradation.</title>
        <authorList>
            <person name="Hagestad O.C."/>
            <person name="Hou L."/>
            <person name="Andersen J.H."/>
            <person name="Hansen E.H."/>
            <person name="Altermark B."/>
            <person name="Li C."/>
            <person name="Kuhnert E."/>
            <person name="Cox R.J."/>
            <person name="Crous P.W."/>
            <person name="Spatafora J.W."/>
            <person name="Lail K."/>
            <person name="Amirebrahimi M."/>
            <person name="Lipzen A."/>
            <person name="Pangilinan J."/>
            <person name="Andreopoulos W."/>
            <person name="Hayes R.D."/>
            <person name="Ng V."/>
            <person name="Grigoriev I.V."/>
            <person name="Jackson S.A."/>
            <person name="Sutton T.D.S."/>
            <person name="Dobson A.D.W."/>
            <person name="Rama T."/>
        </authorList>
    </citation>
    <scope>NUCLEOTIDE SEQUENCE</scope>
    <source>
        <strain evidence="2">TS7</strain>
    </source>
</reference>
<protein>
    <recommendedName>
        <fullName evidence="1">DUF3669 domain-containing protein</fullName>
    </recommendedName>
</protein>
<gene>
    <name evidence="2" type="ORF">F5Z01DRAFT_649115</name>
</gene>
<dbReference type="RefSeq" id="XP_046120731.1">
    <property type="nucleotide sequence ID" value="XM_046263074.1"/>
</dbReference>
<organism evidence="2 3">
    <name type="scientific">Emericellopsis atlantica</name>
    <dbReference type="NCBI Taxonomy" id="2614577"/>
    <lineage>
        <taxon>Eukaryota</taxon>
        <taxon>Fungi</taxon>
        <taxon>Dikarya</taxon>
        <taxon>Ascomycota</taxon>
        <taxon>Pezizomycotina</taxon>
        <taxon>Sordariomycetes</taxon>
        <taxon>Hypocreomycetidae</taxon>
        <taxon>Hypocreales</taxon>
        <taxon>Bionectriaceae</taxon>
        <taxon>Emericellopsis</taxon>
    </lineage>
</organism>
<dbReference type="PANTHER" id="PTHR40780">
    <property type="entry name" value="DUF3669 DOMAIN-CONTAINING PROTEIN"/>
    <property type="match status" value="1"/>
</dbReference>
<keyword evidence="3" id="KW-1185">Reference proteome</keyword>
<feature type="domain" description="DUF3669" evidence="1">
    <location>
        <begin position="307"/>
        <end position="374"/>
    </location>
</feature>
<sequence length="434" mass="49744">MNSRRGVSVRSAISTTSSFAERMEALRKLRKADLETLQLPEIGRGSFGTVYEIPGTEWCLKKALTSPQTMFPEFINGMRISAKVNNKAWGIILQSGEFPNILMPRVPEYLGTHGMEDHESTTRWFEENGHRFPVENGGQKSGSVMCLERIMPLQQVIRESLIQLYFKPEKQAEALADEKNKACLCRVYLGSTSEEIEPEKRERECMTLQNFPLYLDQLEELNMDPFLIARDMALDLAAGHWAAGFDMLDVEYVIGSRPRVQARPSPSSISLKADEKDVAEKSFQRMRNVGANDNDHQTSFRNRAFQVWMIDFNKVSRINTTVGKNYGRNIQKLVCNTRATDGPYYPRAIARNENEWNLWLEFARTYIRASKTILLDIIESAEELGAKITANSRERLLKRPSLFINGWVEAEAVERNTTGKEFRKKLKESKWELP</sequence>
<dbReference type="InterPro" id="IPR022137">
    <property type="entry name" value="Znf_prot_DUF3669"/>
</dbReference>
<name>A0A9P7ZS24_9HYPO</name>
<evidence type="ECO:0000259" key="1">
    <source>
        <dbReference type="Pfam" id="PF12417"/>
    </source>
</evidence>
<dbReference type="Pfam" id="PF12417">
    <property type="entry name" value="DUF3669"/>
    <property type="match status" value="1"/>
</dbReference>
<evidence type="ECO:0000313" key="3">
    <source>
        <dbReference type="Proteomes" id="UP000887229"/>
    </source>
</evidence>
<dbReference type="AlphaFoldDB" id="A0A9P7ZS24"/>
<dbReference type="OrthoDB" id="2993351at2759"/>
<comment type="caution">
    <text evidence="2">The sequence shown here is derived from an EMBL/GenBank/DDBJ whole genome shotgun (WGS) entry which is preliminary data.</text>
</comment>
<proteinExistence type="predicted"/>
<accession>A0A9P7ZS24</accession>
<dbReference type="Proteomes" id="UP000887229">
    <property type="component" value="Unassembled WGS sequence"/>
</dbReference>
<dbReference type="GeneID" id="70293977"/>
<dbReference type="EMBL" id="MU251247">
    <property type="protein sequence ID" value="KAG9256807.1"/>
    <property type="molecule type" value="Genomic_DNA"/>
</dbReference>
<dbReference type="PANTHER" id="PTHR40780:SF2">
    <property type="entry name" value="DUF3669 DOMAIN-CONTAINING PROTEIN"/>
    <property type="match status" value="1"/>
</dbReference>
<evidence type="ECO:0000313" key="2">
    <source>
        <dbReference type="EMBL" id="KAG9256807.1"/>
    </source>
</evidence>